<dbReference type="InterPro" id="IPR011049">
    <property type="entry name" value="Serralysin-like_metalloprot_C"/>
</dbReference>
<evidence type="ECO:0000256" key="2">
    <source>
        <dbReference type="ARBA" id="ARBA00022525"/>
    </source>
</evidence>
<dbReference type="Proteomes" id="UP000244880">
    <property type="component" value="Unassembled WGS sequence"/>
</dbReference>
<dbReference type="InterPro" id="IPR001343">
    <property type="entry name" value="Hemolysn_Ca-bd"/>
</dbReference>
<sequence length="320" mass="32381">MFGLLALLGLGLGLAALIGSDDSSDGASGDQASPTEDADVISDEAYRADFVAEFDDLVAEGEITQGQADQALGQIDFVSGAQDVEALGGDDYLLLGAGDDTVDGGAGDDVILTGLGDDSVDLGEGSDVYGADFRNIPSADDFEPFPIAEGSGNLSEATVEGGDDTINGGVGNDAISDSFGSNEINGQQGADFIVSVDDASDQGTADTVSGGFGSDTLVVDEGDVVETGNGRDSVVVETYNGVEDGYDVVTITDFEQGKDSLVVQGQPGLLNPVGDEDTVTVENSQDGEDAIVLINNIPVVRVVGGAGLAESDVTVFVDSR</sequence>
<organism evidence="3 4">
    <name type="scientific">Ascidiaceihabitans donghaensis</name>
    <dbReference type="NCBI Taxonomy" id="1510460"/>
    <lineage>
        <taxon>Bacteria</taxon>
        <taxon>Pseudomonadati</taxon>
        <taxon>Pseudomonadota</taxon>
        <taxon>Alphaproteobacteria</taxon>
        <taxon>Rhodobacterales</taxon>
        <taxon>Paracoccaceae</taxon>
        <taxon>Ascidiaceihabitans</taxon>
    </lineage>
</organism>
<dbReference type="PANTHER" id="PTHR38340">
    <property type="entry name" value="S-LAYER PROTEIN"/>
    <property type="match status" value="1"/>
</dbReference>
<dbReference type="PANTHER" id="PTHR38340:SF1">
    <property type="entry name" value="S-LAYER PROTEIN"/>
    <property type="match status" value="1"/>
</dbReference>
<dbReference type="Pfam" id="PF00353">
    <property type="entry name" value="HemolysinCabind"/>
    <property type="match status" value="3"/>
</dbReference>
<comment type="subcellular location">
    <subcellularLocation>
        <location evidence="1">Secreted</location>
    </subcellularLocation>
</comment>
<evidence type="ECO:0008006" key="5">
    <source>
        <dbReference type="Google" id="ProtNLM"/>
    </source>
</evidence>
<keyword evidence="2" id="KW-0964">Secreted</keyword>
<dbReference type="AlphaFoldDB" id="A0A2R8BA33"/>
<protein>
    <recommendedName>
        <fullName evidence="5">Leukotoxin</fullName>
    </recommendedName>
</protein>
<dbReference type="PRINTS" id="PR00313">
    <property type="entry name" value="CABNDNGRPT"/>
</dbReference>
<gene>
    <name evidence="3" type="ORF">ASD8599_00630</name>
</gene>
<accession>A0A2R8BA33</accession>
<dbReference type="EMBL" id="OMOR01000001">
    <property type="protein sequence ID" value="SPH19891.1"/>
    <property type="molecule type" value="Genomic_DNA"/>
</dbReference>
<dbReference type="SUPFAM" id="SSF51120">
    <property type="entry name" value="beta-Roll"/>
    <property type="match status" value="2"/>
</dbReference>
<evidence type="ECO:0000256" key="1">
    <source>
        <dbReference type="ARBA" id="ARBA00004613"/>
    </source>
</evidence>
<dbReference type="Gene3D" id="2.150.10.10">
    <property type="entry name" value="Serralysin-like metalloprotease, C-terminal"/>
    <property type="match status" value="2"/>
</dbReference>
<dbReference type="OrthoDB" id="9342475at2"/>
<name>A0A2R8BA33_9RHOB</name>
<evidence type="ECO:0000313" key="4">
    <source>
        <dbReference type="Proteomes" id="UP000244880"/>
    </source>
</evidence>
<proteinExistence type="predicted"/>
<keyword evidence="4" id="KW-1185">Reference proteome</keyword>
<evidence type="ECO:0000313" key="3">
    <source>
        <dbReference type="EMBL" id="SPH19891.1"/>
    </source>
</evidence>
<dbReference type="RefSeq" id="WP_108827181.1">
    <property type="nucleotide sequence ID" value="NZ_OMOR01000001.1"/>
</dbReference>
<reference evidence="3 4" key="1">
    <citation type="submission" date="2018-03" db="EMBL/GenBank/DDBJ databases">
        <authorList>
            <person name="Keele B.F."/>
        </authorList>
    </citation>
    <scope>NUCLEOTIDE SEQUENCE [LARGE SCALE GENOMIC DNA]</scope>
    <source>
        <strain evidence="3 4">CECT 8599</strain>
    </source>
</reference>
<dbReference type="InterPro" id="IPR050557">
    <property type="entry name" value="RTX_toxin/Mannuronan_C5-epim"/>
</dbReference>
<dbReference type="GO" id="GO:0005576">
    <property type="term" value="C:extracellular region"/>
    <property type="evidence" value="ECO:0007669"/>
    <property type="project" value="UniProtKB-SubCell"/>
</dbReference>
<dbReference type="GO" id="GO:0005509">
    <property type="term" value="F:calcium ion binding"/>
    <property type="evidence" value="ECO:0007669"/>
    <property type="project" value="InterPro"/>
</dbReference>